<dbReference type="RefSeq" id="WP_197002761.1">
    <property type="nucleotide sequence ID" value="NZ_BONS01000002.1"/>
</dbReference>
<organism evidence="2 3">
    <name type="scientific">Longispora fulva</name>
    <dbReference type="NCBI Taxonomy" id="619741"/>
    <lineage>
        <taxon>Bacteria</taxon>
        <taxon>Bacillati</taxon>
        <taxon>Actinomycetota</taxon>
        <taxon>Actinomycetes</taxon>
        <taxon>Micromonosporales</taxon>
        <taxon>Micromonosporaceae</taxon>
        <taxon>Longispora</taxon>
    </lineage>
</organism>
<dbReference type="InterPro" id="IPR050491">
    <property type="entry name" value="AmpC-like"/>
</dbReference>
<dbReference type="SUPFAM" id="SSF56601">
    <property type="entry name" value="beta-lactamase/transpeptidase-like"/>
    <property type="match status" value="1"/>
</dbReference>
<accession>A0A8J7GGJ5</accession>
<evidence type="ECO:0000259" key="1">
    <source>
        <dbReference type="Pfam" id="PF00144"/>
    </source>
</evidence>
<dbReference type="Gene3D" id="3.40.710.10">
    <property type="entry name" value="DD-peptidase/beta-lactamase superfamily"/>
    <property type="match status" value="1"/>
</dbReference>
<evidence type="ECO:0000313" key="3">
    <source>
        <dbReference type="Proteomes" id="UP000622552"/>
    </source>
</evidence>
<keyword evidence="3" id="KW-1185">Reference proteome</keyword>
<comment type="caution">
    <text evidence="2">The sequence shown here is derived from an EMBL/GenBank/DDBJ whole genome shotgun (WGS) entry which is preliminary data.</text>
</comment>
<dbReference type="PANTHER" id="PTHR46825:SF7">
    <property type="entry name" value="D-ALANYL-D-ALANINE CARBOXYPEPTIDASE"/>
    <property type="match status" value="1"/>
</dbReference>
<dbReference type="Proteomes" id="UP000622552">
    <property type="component" value="Unassembled WGS sequence"/>
</dbReference>
<proteinExistence type="predicted"/>
<dbReference type="Pfam" id="PF00144">
    <property type="entry name" value="Beta-lactamase"/>
    <property type="match status" value="1"/>
</dbReference>
<name>A0A8J7GGJ5_9ACTN</name>
<feature type="domain" description="Beta-lactamase-related" evidence="1">
    <location>
        <begin position="45"/>
        <end position="382"/>
    </location>
</feature>
<protein>
    <submittedName>
        <fullName evidence="2">CubicO group peptidase (Beta-lactamase class C family)</fullName>
    </submittedName>
</protein>
<dbReference type="InterPro" id="IPR012338">
    <property type="entry name" value="Beta-lactam/transpept-like"/>
</dbReference>
<dbReference type="EMBL" id="JADOUF010000001">
    <property type="protein sequence ID" value="MBG6135683.1"/>
    <property type="molecule type" value="Genomic_DNA"/>
</dbReference>
<gene>
    <name evidence="2" type="ORF">IW245_001877</name>
</gene>
<dbReference type="InterPro" id="IPR001466">
    <property type="entry name" value="Beta-lactam-related"/>
</dbReference>
<dbReference type="PANTHER" id="PTHR46825">
    <property type="entry name" value="D-ALANYL-D-ALANINE-CARBOXYPEPTIDASE/ENDOPEPTIDASE AMPH"/>
    <property type="match status" value="1"/>
</dbReference>
<sequence length="415" mass="44426">MSPTGRRWWAAVAAVALATLLPGCTRDKAQPNRATRGAQGDAVVAMARDHMAKDHLRSVLLRVTVDGKDVATEALGESLTGVPATTAMRFRNGAVAFAYISTLLLTFVDEKKVGLDDPVERWLPTLPEAGKVTLRMLANHTSGYPDYETDPAFQTAFYADPFQSWNYDQRLRIAFSRPLVSPPGTNWSYAHTNFMVLGEILAKVGGKSLDVLLREKVLQPMGLTHTTAAGTGAIPEPALHAFSSERRQVLGVAAKTPFYEETTSWNADWGTPTGASETSTIEDLDRTAIAVGTGRLLSPSSYHAMTDEHLLGFGQKLDTCVPSCFTQVVGYNYGLGVVRSGNWLLQNPLLGGYAATTAYLPAGKVAISVAVTFGPGAFDCEGHYANASDRLFREIGASLAPNDSPPPAPPPATPC</sequence>
<reference evidence="2" key="1">
    <citation type="submission" date="2020-11" db="EMBL/GenBank/DDBJ databases">
        <title>Sequencing the genomes of 1000 actinobacteria strains.</title>
        <authorList>
            <person name="Klenk H.-P."/>
        </authorList>
    </citation>
    <scope>NUCLEOTIDE SEQUENCE</scope>
    <source>
        <strain evidence="2">DSM 45356</strain>
    </source>
</reference>
<evidence type="ECO:0000313" key="2">
    <source>
        <dbReference type="EMBL" id="MBG6135683.1"/>
    </source>
</evidence>
<dbReference type="AlphaFoldDB" id="A0A8J7GGJ5"/>